<dbReference type="AlphaFoldDB" id="A0A7M1B4M1"/>
<accession>A0A7M1B4M1</accession>
<dbReference type="EMBL" id="CP041235">
    <property type="protein sequence ID" value="QOP44687.1"/>
    <property type="molecule type" value="Genomic_DNA"/>
</dbReference>
<dbReference type="KEGG" id="ssei:FJR45_02545"/>
<evidence type="ECO:0008006" key="4">
    <source>
        <dbReference type="Google" id="ProtNLM"/>
    </source>
</evidence>
<evidence type="ECO:0000256" key="1">
    <source>
        <dbReference type="SAM" id="MobiDB-lite"/>
    </source>
</evidence>
<name>A0A7M1B4M1_9BACT</name>
<proteinExistence type="predicted"/>
<gene>
    <name evidence="2" type="ORF">FJR45_02545</name>
</gene>
<organism evidence="2 3">
    <name type="scientific">Sulfurimonas sediminis</name>
    <dbReference type="NCBI Taxonomy" id="2590020"/>
    <lineage>
        <taxon>Bacteria</taxon>
        <taxon>Pseudomonadati</taxon>
        <taxon>Campylobacterota</taxon>
        <taxon>Epsilonproteobacteria</taxon>
        <taxon>Campylobacterales</taxon>
        <taxon>Sulfurimonadaceae</taxon>
        <taxon>Sulfurimonas</taxon>
    </lineage>
</organism>
<dbReference type="InterPro" id="IPR027417">
    <property type="entry name" value="P-loop_NTPase"/>
</dbReference>
<dbReference type="Proteomes" id="UP000593719">
    <property type="component" value="Chromosome"/>
</dbReference>
<protein>
    <recommendedName>
        <fullName evidence="4">Bacterial type II secretion system protein E domain-containing protein</fullName>
    </recommendedName>
</protein>
<evidence type="ECO:0000313" key="2">
    <source>
        <dbReference type="EMBL" id="QOP44687.1"/>
    </source>
</evidence>
<reference evidence="2 3" key="1">
    <citation type="submission" date="2019-06" db="EMBL/GenBank/DDBJ databases">
        <title>Sulfurimonas gotlandica sp. nov., a chemoautotrophic and psychrotolerant epsilonproteobacterium isolated from a pelagic redoxcline, and an emended description of the genus Sulfurimonas.</title>
        <authorList>
            <person name="Wang S."/>
            <person name="Jiang L."/>
            <person name="Shao Z."/>
        </authorList>
    </citation>
    <scope>NUCLEOTIDE SEQUENCE [LARGE SCALE GENOMIC DNA]</scope>
    <source>
        <strain evidence="2 3">S2-6</strain>
    </source>
</reference>
<feature type="region of interest" description="Disordered" evidence="1">
    <location>
        <begin position="1"/>
        <end position="28"/>
    </location>
</feature>
<feature type="compositionally biased region" description="Polar residues" evidence="1">
    <location>
        <begin position="1"/>
        <end position="12"/>
    </location>
</feature>
<sequence>MLSTLHTNNASGTIPRMAQMGLNIRDQL</sequence>
<keyword evidence="3" id="KW-1185">Reference proteome</keyword>
<evidence type="ECO:0000313" key="3">
    <source>
        <dbReference type="Proteomes" id="UP000593719"/>
    </source>
</evidence>
<dbReference type="Gene3D" id="3.40.50.300">
    <property type="entry name" value="P-loop containing nucleotide triphosphate hydrolases"/>
    <property type="match status" value="1"/>
</dbReference>